<gene>
    <name evidence="3" type="ORF">OESDEN_23447</name>
</gene>
<proteinExistence type="predicted"/>
<feature type="region of interest" description="Disordered" evidence="1">
    <location>
        <begin position="1"/>
        <end position="27"/>
    </location>
</feature>
<feature type="domain" description="DUF1758" evidence="2">
    <location>
        <begin position="125"/>
        <end position="271"/>
    </location>
</feature>
<evidence type="ECO:0000256" key="1">
    <source>
        <dbReference type="SAM" id="MobiDB-lite"/>
    </source>
</evidence>
<dbReference type="PROSITE" id="PS00141">
    <property type="entry name" value="ASP_PROTEASE"/>
    <property type="match status" value="1"/>
</dbReference>
<dbReference type="OrthoDB" id="5874698at2759"/>
<reference evidence="3 4" key="1">
    <citation type="submission" date="2014-03" db="EMBL/GenBank/DDBJ databases">
        <title>Draft genome of the hookworm Oesophagostomum dentatum.</title>
        <authorList>
            <person name="Mitreva M."/>
        </authorList>
    </citation>
    <scope>NUCLEOTIDE SEQUENCE [LARGE SCALE GENOMIC DNA]</scope>
    <source>
        <strain evidence="3 4">OD-Hann</strain>
    </source>
</reference>
<dbReference type="Gene3D" id="2.40.70.10">
    <property type="entry name" value="Acid Proteases"/>
    <property type="match status" value="1"/>
</dbReference>
<dbReference type="InterPro" id="IPR021109">
    <property type="entry name" value="Peptidase_aspartic_dom_sf"/>
</dbReference>
<dbReference type="EMBL" id="KN611264">
    <property type="protein sequence ID" value="KHJ76933.1"/>
    <property type="molecule type" value="Genomic_DNA"/>
</dbReference>
<dbReference type="InterPro" id="IPR008737">
    <property type="entry name" value="DUF1758"/>
</dbReference>
<dbReference type="InterPro" id="IPR001969">
    <property type="entry name" value="Aspartic_peptidase_AS"/>
</dbReference>
<protein>
    <submittedName>
        <fullName evidence="3">Tas retrotransposon peptidase A16</fullName>
    </submittedName>
</protein>
<accession>A0A0B1RV17</accession>
<dbReference type="AlphaFoldDB" id="A0A0B1RV17"/>
<name>A0A0B1RV17_OESDE</name>
<evidence type="ECO:0000259" key="2">
    <source>
        <dbReference type="Pfam" id="PF05585"/>
    </source>
</evidence>
<keyword evidence="4" id="KW-1185">Reference proteome</keyword>
<organism evidence="3 4">
    <name type="scientific">Oesophagostomum dentatum</name>
    <name type="common">Nodular worm</name>
    <dbReference type="NCBI Taxonomy" id="61180"/>
    <lineage>
        <taxon>Eukaryota</taxon>
        <taxon>Metazoa</taxon>
        <taxon>Ecdysozoa</taxon>
        <taxon>Nematoda</taxon>
        <taxon>Chromadorea</taxon>
        <taxon>Rhabditida</taxon>
        <taxon>Rhabditina</taxon>
        <taxon>Rhabditomorpha</taxon>
        <taxon>Strongyloidea</taxon>
        <taxon>Strongylidae</taxon>
        <taxon>Oesophagostomum</taxon>
    </lineage>
</organism>
<evidence type="ECO:0000313" key="3">
    <source>
        <dbReference type="EMBL" id="KHJ76933.1"/>
    </source>
</evidence>
<dbReference type="SUPFAM" id="SSF50630">
    <property type="entry name" value="Acid proteases"/>
    <property type="match status" value="1"/>
</dbReference>
<dbReference type="GO" id="GO:0004190">
    <property type="term" value="F:aspartic-type endopeptidase activity"/>
    <property type="evidence" value="ECO:0007669"/>
    <property type="project" value="InterPro"/>
</dbReference>
<sequence>YSAKGQPSDENRQRLQAEHSEQDQPAQVLQAQQPLFDRNPYCEAYCQATISSVKRREIVTPDKARLFKRKQAKGRTYHQAVNNFRSQRRTTTLHEAPTVLKQWVLPIATALIFNEDEMDYQPVNLLLDSGAQRSFIKSQLSDDLKLSALRTASFTTSGIGEVQEIFSSNEVPITLKGLKCSTKLKRLPVHTKEMLITSLETAQLSQEDLKFISTRDINIAQKTLSKRSVPLDILIGQDHLSNIIDRTNPVLQMPSGLILTPTVFGYTISGTSTFTSNTATTRVDEAIPVAATTTMLSKNNYKREVKRLKPESFPGLSRTILGIASQRNSNTAISKTENRRRKFRKTRKHRYIVERHARHTLFKDGKNTVNQLS</sequence>
<dbReference type="Proteomes" id="UP000053660">
    <property type="component" value="Unassembled WGS sequence"/>
</dbReference>
<evidence type="ECO:0000313" key="4">
    <source>
        <dbReference type="Proteomes" id="UP000053660"/>
    </source>
</evidence>
<feature type="non-terminal residue" evidence="3">
    <location>
        <position position="373"/>
    </location>
</feature>
<dbReference type="Pfam" id="PF05585">
    <property type="entry name" value="DUF1758"/>
    <property type="match status" value="1"/>
</dbReference>
<feature type="non-terminal residue" evidence="3">
    <location>
        <position position="1"/>
    </location>
</feature>
<feature type="compositionally biased region" description="Basic and acidic residues" evidence="1">
    <location>
        <begin position="7"/>
        <end position="22"/>
    </location>
</feature>
<dbReference type="GO" id="GO:0006508">
    <property type="term" value="P:proteolysis"/>
    <property type="evidence" value="ECO:0007669"/>
    <property type="project" value="InterPro"/>
</dbReference>